<protein>
    <recommendedName>
        <fullName evidence="3">Prepilin-type cleavage/methylation N-terminal domain protein</fullName>
    </recommendedName>
</protein>
<gene>
    <name evidence="1" type="ORF">HMPREF0501_00978</name>
</gene>
<dbReference type="Proteomes" id="UP000003987">
    <property type="component" value="Unassembled WGS sequence"/>
</dbReference>
<sequence>MSMVVLGVLCGTMTGYQYYLKRQRMINMKLTNQLIAESMVKLSTEHDSQFNYGWTTKISQSNWSVTMKNGENIKVII</sequence>
<dbReference type="HOGENOM" id="CLU_2633587_0_0_9"/>
<proteinExistence type="predicted"/>
<name>C7XWH5_9LACO</name>
<accession>C7XWH5</accession>
<dbReference type="AlphaFoldDB" id="C7XWH5"/>
<evidence type="ECO:0000313" key="1">
    <source>
        <dbReference type="EMBL" id="EEU29973.1"/>
    </source>
</evidence>
<keyword evidence="2" id="KW-1185">Reference proteome</keyword>
<evidence type="ECO:0008006" key="3">
    <source>
        <dbReference type="Google" id="ProtNLM"/>
    </source>
</evidence>
<dbReference type="STRING" id="575594.HMPREF0501_00978"/>
<dbReference type="EMBL" id="GG698804">
    <property type="protein sequence ID" value="EEU29973.1"/>
    <property type="molecule type" value="Genomic_DNA"/>
</dbReference>
<reference evidence="1 2" key="1">
    <citation type="submission" date="2009-06" db="EMBL/GenBank/DDBJ databases">
        <title>The Genome Sequence of Lactobacillus coleohominis strain 101-4-CHN.</title>
        <authorList>
            <consortium name="The Broad Institute Genome Sequencing Platform"/>
            <person name="Ward D."/>
            <person name="Young S.K."/>
            <person name="Zeng Q."/>
            <person name="Koehrsen M."/>
            <person name="Alvarado L."/>
            <person name="Berlin A."/>
            <person name="Borenstein D."/>
            <person name="Chen Z."/>
            <person name="Engels R."/>
            <person name="Freedman E."/>
            <person name="Gellesch M."/>
            <person name="Goldberg J."/>
            <person name="Griggs A."/>
            <person name="Gujja S."/>
            <person name="Heiman D."/>
            <person name="Hepburn T."/>
            <person name="Howarth C."/>
            <person name="Jen D."/>
            <person name="Larson L."/>
            <person name="Lewis B."/>
            <person name="Mehta T."/>
            <person name="Park D."/>
            <person name="Pearson M."/>
            <person name="Roberts A."/>
            <person name="Saif S."/>
            <person name="Shea T."/>
            <person name="Shenoy N."/>
            <person name="Sisk P."/>
            <person name="Stolte C."/>
            <person name="Sykes S."/>
            <person name="Walk T."/>
            <person name="White J."/>
            <person name="Yandava C."/>
            <person name="Liu Y."/>
            <person name="Xu Q."/>
            <person name="Lander E."/>
            <person name="Nusbaum C."/>
            <person name="Galagan J."/>
            <person name="Birren B."/>
        </authorList>
    </citation>
    <scope>NUCLEOTIDE SEQUENCE [LARGE SCALE GENOMIC DNA]</scope>
    <source>
        <strain evidence="1 2">101-4-CHN</strain>
    </source>
</reference>
<evidence type="ECO:0000313" key="2">
    <source>
        <dbReference type="Proteomes" id="UP000003987"/>
    </source>
</evidence>
<organism evidence="1 2">
    <name type="scientific">Limosilactobacillus coleohominis 101-4-CHN</name>
    <dbReference type="NCBI Taxonomy" id="575594"/>
    <lineage>
        <taxon>Bacteria</taxon>
        <taxon>Bacillati</taxon>
        <taxon>Bacillota</taxon>
        <taxon>Bacilli</taxon>
        <taxon>Lactobacillales</taxon>
        <taxon>Lactobacillaceae</taxon>
        <taxon>Limosilactobacillus</taxon>
    </lineage>
</organism>